<sequence length="690" mass="76463">MKVSILLTSLITSVQGATVDKRFYTPNWRAINPENNGGVFKIPFEVSQKDPMDYSKIVKRDSRNKTQIVEDEMVLWNQNDLLYMANISLGTPPQNLSVLLTINDADLWVFSKSNPYCSSNLYYKRENLDYQEEEEEKEDADVATDTSTAIDTSTATATTDDYDTGILEYIQSKYEADLSDFLETNTDSSVTEIYDTIVYTTQGYLETITLSVDFKSATGDDPTGMATSTTFSSSIIATTTTGQVSNARSTLSDTGASTITGKVVNASSTLSDVGVTGRVTQITPYFYETVTRVFSTQTAVPLIDCGSVGTFDSDSSETFNDTGEWFSFQYGEDYGFAQGKVALDTLTFNEFVIEDYTFGLASASNRTYMSFGIGLTGNEDLAFYDSFPMRLVDSGYINRVVYSLFLESMEAATGSILFGGVDSAKYTGTLYAFPMLSLDSSSDVPTTSFYISIDSIDLTDNNNGSIVQQITYAKHPMQFDNSKAYFYLPVFSFRRLIDAFPGISYINNVGANLVKCDHLKEYNMSLNIQGVNYSIPLSVFGKPMSEMVQENYFSGQTIPKSEIKDYCYLQMGTSTDNTIIAGNSFLRWFYVTFDLTYYEIYMAEANLQGNTSESIQVIDAYGTIPGAKRAPNYYNVYEGNTTTPSSSDGSEPFFNGTNNVGTKYLNNGVKLPMSGHLWTCVFGAIVYFML</sequence>
<evidence type="ECO:0000259" key="3">
    <source>
        <dbReference type="PROSITE" id="PS51767"/>
    </source>
</evidence>
<evidence type="ECO:0000313" key="5">
    <source>
        <dbReference type="Proteomes" id="UP001360560"/>
    </source>
</evidence>
<keyword evidence="2" id="KW-0732">Signal</keyword>
<dbReference type="PRINTS" id="PR00792">
    <property type="entry name" value="PEPSIN"/>
</dbReference>
<dbReference type="GO" id="GO:0006508">
    <property type="term" value="P:proteolysis"/>
    <property type="evidence" value="ECO:0007669"/>
    <property type="project" value="InterPro"/>
</dbReference>
<accession>A0AAV5QK87</accession>
<keyword evidence="5" id="KW-1185">Reference proteome</keyword>
<dbReference type="PANTHER" id="PTHR47966:SF65">
    <property type="entry name" value="ASPARTIC-TYPE ENDOPEPTIDASE"/>
    <property type="match status" value="1"/>
</dbReference>
<gene>
    <name evidence="4" type="ORF">DASC09_025230</name>
</gene>
<name>A0AAV5QK87_9ASCO</name>
<evidence type="ECO:0000256" key="2">
    <source>
        <dbReference type="SAM" id="SignalP"/>
    </source>
</evidence>
<dbReference type="Pfam" id="PF00026">
    <property type="entry name" value="Asp"/>
    <property type="match status" value="2"/>
</dbReference>
<protein>
    <recommendedName>
        <fullName evidence="3">Peptidase A1 domain-containing protein</fullName>
    </recommendedName>
</protein>
<dbReference type="RefSeq" id="XP_064852198.1">
    <property type="nucleotide sequence ID" value="XM_064996126.1"/>
</dbReference>
<organism evidence="4 5">
    <name type="scientific">Saccharomycopsis crataegensis</name>
    <dbReference type="NCBI Taxonomy" id="43959"/>
    <lineage>
        <taxon>Eukaryota</taxon>
        <taxon>Fungi</taxon>
        <taxon>Dikarya</taxon>
        <taxon>Ascomycota</taxon>
        <taxon>Saccharomycotina</taxon>
        <taxon>Saccharomycetes</taxon>
        <taxon>Saccharomycopsidaceae</taxon>
        <taxon>Saccharomycopsis</taxon>
    </lineage>
</organism>
<comment type="similarity">
    <text evidence="1">Belongs to the peptidase A1 family.</text>
</comment>
<dbReference type="PROSITE" id="PS51767">
    <property type="entry name" value="PEPTIDASE_A1"/>
    <property type="match status" value="1"/>
</dbReference>
<reference evidence="4 5" key="1">
    <citation type="journal article" date="2023" name="Elife">
        <title>Identification of key yeast species and microbe-microbe interactions impacting larval growth of Drosophila in the wild.</title>
        <authorList>
            <person name="Mure A."/>
            <person name="Sugiura Y."/>
            <person name="Maeda R."/>
            <person name="Honda K."/>
            <person name="Sakurai N."/>
            <person name="Takahashi Y."/>
            <person name="Watada M."/>
            <person name="Katoh T."/>
            <person name="Gotoh A."/>
            <person name="Gotoh Y."/>
            <person name="Taniguchi I."/>
            <person name="Nakamura K."/>
            <person name="Hayashi T."/>
            <person name="Katayama T."/>
            <person name="Uemura T."/>
            <person name="Hattori Y."/>
        </authorList>
    </citation>
    <scope>NUCLEOTIDE SEQUENCE [LARGE SCALE GENOMIC DNA]</scope>
    <source>
        <strain evidence="4 5">SC-9</strain>
    </source>
</reference>
<evidence type="ECO:0000313" key="4">
    <source>
        <dbReference type="EMBL" id="GMM35198.1"/>
    </source>
</evidence>
<dbReference type="EMBL" id="BTFZ01000004">
    <property type="protein sequence ID" value="GMM35198.1"/>
    <property type="molecule type" value="Genomic_DNA"/>
</dbReference>
<dbReference type="InterPro" id="IPR021109">
    <property type="entry name" value="Peptidase_aspartic_dom_sf"/>
</dbReference>
<feature type="signal peptide" evidence="2">
    <location>
        <begin position="1"/>
        <end position="16"/>
    </location>
</feature>
<dbReference type="PANTHER" id="PTHR47966">
    <property type="entry name" value="BETA-SITE APP-CLEAVING ENZYME, ISOFORM A-RELATED"/>
    <property type="match status" value="1"/>
</dbReference>
<dbReference type="InterPro" id="IPR033121">
    <property type="entry name" value="PEPTIDASE_A1"/>
</dbReference>
<dbReference type="GeneID" id="90073177"/>
<evidence type="ECO:0000256" key="1">
    <source>
        <dbReference type="ARBA" id="ARBA00007447"/>
    </source>
</evidence>
<comment type="caution">
    <text evidence="4">The sequence shown here is derived from an EMBL/GenBank/DDBJ whole genome shotgun (WGS) entry which is preliminary data.</text>
</comment>
<feature type="chain" id="PRO_5043966488" description="Peptidase A1 domain-containing protein" evidence="2">
    <location>
        <begin position="17"/>
        <end position="690"/>
    </location>
</feature>
<dbReference type="SUPFAM" id="SSF50630">
    <property type="entry name" value="Acid proteases"/>
    <property type="match status" value="1"/>
</dbReference>
<dbReference type="GO" id="GO:0004190">
    <property type="term" value="F:aspartic-type endopeptidase activity"/>
    <property type="evidence" value="ECO:0007669"/>
    <property type="project" value="InterPro"/>
</dbReference>
<feature type="domain" description="Peptidase A1" evidence="3">
    <location>
        <begin position="83"/>
        <end position="603"/>
    </location>
</feature>
<dbReference type="InterPro" id="IPR001461">
    <property type="entry name" value="Aspartic_peptidase_A1"/>
</dbReference>
<dbReference type="Gene3D" id="2.40.70.10">
    <property type="entry name" value="Acid Proteases"/>
    <property type="match status" value="3"/>
</dbReference>
<proteinExistence type="inferred from homology"/>
<dbReference type="AlphaFoldDB" id="A0AAV5QK87"/>
<dbReference type="Proteomes" id="UP001360560">
    <property type="component" value="Unassembled WGS sequence"/>
</dbReference>